<reference evidence="1" key="1">
    <citation type="journal article" date="2021" name="PeerJ">
        <title>Extensive microbial diversity within the chicken gut microbiome revealed by metagenomics and culture.</title>
        <authorList>
            <person name="Gilroy R."/>
            <person name="Ravi A."/>
            <person name="Getino M."/>
            <person name="Pursley I."/>
            <person name="Horton D.L."/>
            <person name="Alikhan N.F."/>
            <person name="Baker D."/>
            <person name="Gharbi K."/>
            <person name="Hall N."/>
            <person name="Watson M."/>
            <person name="Adriaenssens E.M."/>
            <person name="Foster-Nyarko E."/>
            <person name="Jarju S."/>
            <person name="Secka A."/>
            <person name="Antonio M."/>
            <person name="Oren A."/>
            <person name="Chaudhuri R.R."/>
            <person name="La Ragione R."/>
            <person name="Hildebrand F."/>
            <person name="Pallen M.J."/>
        </authorList>
    </citation>
    <scope>NUCLEOTIDE SEQUENCE</scope>
    <source>
        <strain evidence="1">1719</strain>
    </source>
</reference>
<sequence>MYLYNVSIIVEKSEEDILVKWLENFLAGIGSYKLHFLHMMDSPHEGETYCIQGVFDAPSTIEEFKQDAIAEIHKHIQSHHAQKAFIFDSVMRYIKH</sequence>
<protein>
    <submittedName>
        <fullName evidence="1">DUF4286 family protein</fullName>
    </submittedName>
</protein>
<dbReference type="Proteomes" id="UP000824156">
    <property type="component" value="Unassembled WGS sequence"/>
</dbReference>
<dbReference type="Pfam" id="PF14114">
    <property type="entry name" value="DUF4286"/>
    <property type="match status" value="1"/>
</dbReference>
<accession>A0A9D2AYE5</accession>
<evidence type="ECO:0000313" key="2">
    <source>
        <dbReference type="Proteomes" id="UP000824156"/>
    </source>
</evidence>
<gene>
    <name evidence="1" type="ORF">H9853_07230</name>
</gene>
<organism evidence="1 2">
    <name type="scientific">Candidatus Sphingobacterium stercoripullorum</name>
    <dbReference type="NCBI Taxonomy" id="2838759"/>
    <lineage>
        <taxon>Bacteria</taxon>
        <taxon>Pseudomonadati</taxon>
        <taxon>Bacteroidota</taxon>
        <taxon>Sphingobacteriia</taxon>
        <taxon>Sphingobacteriales</taxon>
        <taxon>Sphingobacteriaceae</taxon>
        <taxon>Sphingobacterium</taxon>
    </lineage>
</organism>
<reference evidence="1" key="2">
    <citation type="submission" date="2021-04" db="EMBL/GenBank/DDBJ databases">
        <authorList>
            <person name="Gilroy R."/>
        </authorList>
    </citation>
    <scope>NUCLEOTIDE SEQUENCE</scope>
    <source>
        <strain evidence="1">1719</strain>
    </source>
</reference>
<dbReference type="InterPro" id="IPR025563">
    <property type="entry name" value="DUF4286"/>
</dbReference>
<comment type="caution">
    <text evidence="1">The sequence shown here is derived from an EMBL/GenBank/DDBJ whole genome shotgun (WGS) entry which is preliminary data.</text>
</comment>
<dbReference type="EMBL" id="DXEZ01000202">
    <property type="protein sequence ID" value="HIX54802.1"/>
    <property type="molecule type" value="Genomic_DNA"/>
</dbReference>
<dbReference type="AlphaFoldDB" id="A0A9D2AYE5"/>
<proteinExistence type="predicted"/>
<evidence type="ECO:0000313" key="1">
    <source>
        <dbReference type="EMBL" id="HIX54802.1"/>
    </source>
</evidence>
<name>A0A9D2AYE5_9SPHI</name>